<gene>
    <name evidence="2" type="ORF">GOARA_013_00020</name>
</gene>
<dbReference type="AlphaFoldDB" id="G7GY83"/>
<keyword evidence="3" id="KW-1185">Reference proteome</keyword>
<sequence length="163" mass="18826">MLSAEQLEYAARIGEFWERRVLSTERCDRHDVRYLVDRVYQAFGFSPPSTVTRVDSPVAGIAHVMRLAADHRHLGPHMGKDLRDDLDDQLERMLLDEGSRTLDERIWRALGARARLGQGTELDQPMWRPDRPATRRRRRRPQGRPAGRPLGLLVLLRAERLVG</sequence>
<feature type="region of interest" description="Disordered" evidence="1">
    <location>
        <begin position="120"/>
        <end position="148"/>
    </location>
</feature>
<comment type="caution">
    <text evidence="2">The sequence shown here is derived from an EMBL/GenBank/DDBJ whole genome shotgun (WGS) entry which is preliminary data.</text>
</comment>
<evidence type="ECO:0000313" key="2">
    <source>
        <dbReference type="EMBL" id="GAB08558.1"/>
    </source>
</evidence>
<dbReference type="STRING" id="1073574.GOARA_013_00020"/>
<name>G7GY83_9ACTN</name>
<dbReference type="EMBL" id="BAEE01000013">
    <property type="protein sequence ID" value="GAB08558.1"/>
    <property type="molecule type" value="Genomic_DNA"/>
</dbReference>
<dbReference type="Proteomes" id="UP000035088">
    <property type="component" value="Unassembled WGS sequence"/>
</dbReference>
<protein>
    <submittedName>
        <fullName evidence="2">Uncharacterized protein</fullName>
    </submittedName>
</protein>
<organism evidence="2 3">
    <name type="scientific">Gordonia araii NBRC 100433</name>
    <dbReference type="NCBI Taxonomy" id="1073574"/>
    <lineage>
        <taxon>Bacteria</taxon>
        <taxon>Bacillati</taxon>
        <taxon>Actinomycetota</taxon>
        <taxon>Actinomycetes</taxon>
        <taxon>Mycobacteriales</taxon>
        <taxon>Gordoniaceae</taxon>
        <taxon>Gordonia</taxon>
    </lineage>
</organism>
<proteinExistence type="predicted"/>
<evidence type="ECO:0000256" key="1">
    <source>
        <dbReference type="SAM" id="MobiDB-lite"/>
    </source>
</evidence>
<accession>G7GY83</accession>
<dbReference type="RefSeq" id="WP_007320635.1">
    <property type="nucleotide sequence ID" value="NZ_BAEE01000013.1"/>
</dbReference>
<evidence type="ECO:0000313" key="3">
    <source>
        <dbReference type="Proteomes" id="UP000035088"/>
    </source>
</evidence>
<reference evidence="2 3" key="1">
    <citation type="submission" date="2011-11" db="EMBL/GenBank/DDBJ databases">
        <title>Whole genome shotgun sequence of Gordonia araii NBRC 100433.</title>
        <authorList>
            <person name="Yoshida Y."/>
            <person name="Hosoyama A."/>
            <person name="Tsuchikane K."/>
            <person name="Katsumata H."/>
            <person name="Yamazaki S."/>
            <person name="Fujita N."/>
        </authorList>
    </citation>
    <scope>NUCLEOTIDE SEQUENCE [LARGE SCALE GENOMIC DNA]</scope>
    <source>
        <strain evidence="2 3">NBRC 100433</strain>
    </source>
</reference>
<dbReference type="OrthoDB" id="871648at2"/>